<dbReference type="PANTHER" id="PTHR34448:SF1">
    <property type="entry name" value="BLL6088 PROTEIN"/>
    <property type="match status" value="1"/>
</dbReference>
<dbReference type="InterPro" id="IPR052170">
    <property type="entry name" value="M29_Exopeptidase"/>
</dbReference>
<dbReference type="InterPro" id="IPR058739">
    <property type="entry name" value="NicX"/>
</dbReference>
<dbReference type="Proteomes" id="UP000287171">
    <property type="component" value="Unassembled WGS sequence"/>
</dbReference>
<proteinExistence type="predicted"/>
<sequence>MIDRRELAQRLETLTFDERMQLGAENALHCMGVNAQDRVFILTDFARAFIAERVAAAALARGADVEIRFLEHYGERPLTALPDKLRNDFLQVRPTVSYYIATAQPGEIAFRIPLLPFLVNELKVRHGHMIGIDDTLMTDGMCADYDEVFTITNRIYEMVKHAKTIHVTSEKGSDVTATFHPDWKWIPCHGRYTEQGKWGNLPEGEVYTAPATVDGVLVCDVLGDYFSEKYGVLEQPLVITVKDGYITDISGDNQSIVQEVRDYLFSVPNGNRAGEFAIGTLTSLKQLVGNLLQDEKLPGLHVAFGNPYPEFTGADWDSTVHVDVIPTNCTIEVDGRTIMRNGQFVL</sequence>
<accession>A0A402B8Z2</accession>
<dbReference type="GO" id="GO:0046872">
    <property type="term" value="F:metal ion binding"/>
    <property type="evidence" value="ECO:0007669"/>
    <property type="project" value="UniProtKB-KW"/>
</dbReference>
<dbReference type="GO" id="GO:0006508">
    <property type="term" value="P:proteolysis"/>
    <property type="evidence" value="ECO:0007669"/>
    <property type="project" value="InterPro"/>
</dbReference>
<reference evidence="3" key="1">
    <citation type="submission" date="2018-12" db="EMBL/GenBank/DDBJ databases">
        <title>Tengunoibacter tsumagoiensis gen. nov., sp. nov., Dictyobacter kobayashii sp. nov., D. alpinus sp. nov., and D. joshuensis sp. nov. and description of Dictyobacteraceae fam. nov. within the order Ktedonobacterales isolated from Tengu-no-mugimeshi.</title>
        <authorList>
            <person name="Wang C.M."/>
            <person name="Zheng Y."/>
            <person name="Sakai Y."/>
            <person name="Toyoda A."/>
            <person name="Minakuchi Y."/>
            <person name="Abe K."/>
            <person name="Yokota A."/>
            <person name="Yabe S."/>
        </authorList>
    </citation>
    <scope>NUCLEOTIDE SEQUENCE [LARGE SCALE GENOMIC DNA]</scope>
    <source>
        <strain evidence="3">Uno16</strain>
    </source>
</reference>
<dbReference type="SUPFAM" id="SSF144052">
    <property type="entry name" value="Thermophilic metalloprotease-like"/>
    <property type="match status" value="1"/>
</dbReference>
<gene>
    <name evidence="2" type="ORF">KDA_33570</name>
</gene>
<name>A0A402B8Z2_9CHLR</name>
<evidence type="ECO:0000256" key="1">
    <source>
        <dbReference type="ARBA" id="ARBA00022723"/>
    </source>
</evidence>
<evidence type="ECO:0008006" key="4">
    <source>
        <dbReference type="Google" id="ProtNLM"/>
    </source>
</evidence>
<organism evidence="2 3">
    <name type="scientific">Dictyobacter alpinus</name>
    <dbReference type="NCBI Taxonomy" id="2014873"/>
    <lineage>
        <taxon>Bacteria</taxon>
        <taxon>Bacillati</taxon>
        <taxon>Chloroflexota</taxon>
        <taxon>Ktedonobacteria</taxon>
        <taxon>Ktedonobacterales</taxon>
        <taxon>Dictyobacteraceae</taxon>
        <taxon>Dictyobacter</taxon>
    </lineage>
</organism>
<protein>
    <recommendedName>
        <fullName evidence="4">Aminopeptidase</fullName>
    </recommendedName>
</protein>
<evidence type="ECO:0000313" key="2">
    <source>
        <dbReference type="EMBL" id="GCE27873.1"/>
    </source>
</evidence>
<comment type="caution">
    <text evidence="2">The sequence shown here is derived from an EMBL/GenBank/DDBJ whole genome shotgun (WGS) entry which is preliminary data.</text>
</comment>
<dbReference type="GO" id="GO:0004177">
    <property type="term" value="F:aminopeptidase activity"/>
    <property type="evidence" value="ECO:0007669"/>
    <property type="project" value="InterPro"/>
</dbReference>
<dbReference type="AlphaFoldDB" id="A0A402B8Z2"/>
<dbReference type="PANTHER" id="PTHR34448">
    <property type="entry name" value="AMINOPEPTIDASE"/>
    <property type="match status" value="1"/>
</dbReference>
<keyword evidence="1" id="KW-0479">Metal-binding</keyword>
<dbReference type="OrthoDB" id="9803993at2"/>
<dbReference type="EMBL" id="BIFT01000001">
    <property type="protein sequence ID" value="GCE27873.1"/>
    <property type="molecule type" value="Genomic_DNA"/>
</dbReference>
<keyword evidence="3" id="KW-1185">Reference proteome</keyword>
<evidence type="ECO:0000313" key="3">
    <source>
        <dbReference type="Proteomes" id="UP000287171"/>
    </source>
</evidence>
<dbReference type="RefSeq" id="WP_126628156.1">
    <property type="nucleotide sequence ID" value="NZ_BIFT01000001.1"/>
</dbReference>
<dbReference type="Pfam" id="PF26233">
    <property type="entry name" value="NicX"/>
    <property type="match status" value="1"/>
</dbReference>